<evidence type="ECO:0000256" key="2">
    <source>
        <dbReference type="ARBA" id="ARBA00001936"/>
    </source>
</evidence>
<dbReference type="GO" id="GO:0006098">
    <property type="term" value="P:pentose-phosphate shunt"/>
    <property type="evidence" value="ECO:0007669"/>
    <property type="project" value="TreeGrafter"/>
</dbReference>
<dbReference type="InterPro" id="IPR055152">
    <property type="entry name" value="Transketolase-like_C_2"/>
</dbReference>
<feature type="active site" description="Proton donor" evidence="15">
    <location>
        <position position="444"/>
    </location>
</feature>
<dbReference type="SUPFAM" id="SSF52922">
    <property type="entry name" value="TK C-terminal domain-like"/>
    <property type="match status" value="1"/>
</dbReference>
<comment type="cofactor">
    <cofactor evidence="18">
        <name>Mg(2+)</name>
        <dbReference type="ChEBI" id="CHEBI:18420"/>
    </cofactor>
    <text evidence="18">Binds 1 Mg(2+) ion per subunit. Can also utilize other divalent metal cations, such as Ca(2+), Mn(2+) and Co(2+).</text>
</comment>
<protein>
    <recommendedName>
        <fullName evidence="7 14">Transketolase</fullName>
        <ecNumber evidence="7 14">2.2.1.1</ecNumber>
    </recommendedName>
</protein>
<feature type="domain" description="Transketolase-like pyrimidine-binding" evidence="21">
    <location>
        <begin position="384"/>
        <end position="557"/>
    </location>
</feature>
<organism evidence="22 23">
    <name type="scientific">Streptomyces kasugaensis</name>
    <dbReference type="NCBI Taxonomy" id="1946"/>
    <lineage>
        <taxon>Bacteria</taxon>
        <taxon>Bacillati</taxon>
        <taxon>Actinomycetota</taxon>
        <taxon>Actinomycetes</taxon>
        <taxon>Kitasatosporales</taxon>
        <taxon>Streptomycetaceae</taxon>
        <taxon>Streptomyces</taxon>
    </lineage>
</organism>
<comment type="function">
    <text evidence="4">Catalyzes the transfer of a two-carbon ketol group from a ketose donor to an aldose acceptor, via a covalent intermediate with the cofactor thiamine pyrophosphate.</text>
</comment>
<feature type="binding site" evidence="17">
    <location>
        <begin position="140"/>
        <end position="142"/>
    </location>
    <ligand>
        <name>thiamine diphosphate</name>
        <dbReference type="ChEBI" id="CHEBI:58937"/>
    </ligand>
</feature>
<name>A0A4Q9HTT6_STRKA</name>
<dbReference type="Pfam" id="PF00456">
    <property type="entry name" value="Transketolase_N"/>
    <property type="match status" value="1"/>
</dbReference>
<reference evidence="22 23" key="1">
    <citation type="submission" date="2019-02" db="EMBL/GenBank/DDBJ databases">
        <title>Draft Genome Sequence of Streptomyces sp. AM-2504, identified by 16S rRNA comparative analysis as a Streptomyces Kasugaensis strain.</title>
        <authorList>
            <person name="Napolioni V."/>
            <person name="Giuliodori A.M."/>
            <person name="Spurio R."/>
            <person name="Fabbretti A."/>
        </authorList>
    </citation>
    <scope>NUCLEOTIDE SEQUENCE [LARGE SCALE GENOMIC DNA]</scope>
    <source>
        <strain evidence="22 23">AM-2504</strain>
    </source>
</reference>
<evidence type="ECO:0000256" key="19">
    <source>
        <dbReference type="PIRSR" id="PIRSR605478-5"/>
    </source>
</evidence>
<evidence type="ECO:0000256" key="15">
    <source>
        <dbReference type="PIRSR" id="PIRSR605478-1"/>
    </source>
</evidence>
<feature type="region of interest" description="Disordered" evidence="20">
    <location>
        <begin position="1"/>
        <end position="28"/>
    </location>
</feature>
<feature type="binding site" evidence="17">
    <location>
        <position position="213"/>
    </location>
    <ligand>
        <name>thiamine diphosphate</name>
        <dbReference type="ChEBI" id="CHEBI:58937"/>
    </ligand>
</feature>
<feature type="binding site" evidence="16">
    <location>
        <position position="552"/>
    </location>
    <ligand>
        <name>substrate</name>
    </ligand>
</feature>
<keyword evidence="12 17" id="KW-0786">Thiamine pyrophosphate</keyword>
<keyword evidence="23" id="KW-1185">Reference proteome</keyword>
<evidence type="ECO:0000256" key="6">
    <source>
        <dbReference type="ARBA" id="ARBA00011738"/>
    </source>
</evidence>
<evidence type="ECO:0000256" key="7">
    <source>
        <dbReference type="ARBA" id="ARBA00013152"/>
    </source>
</evidence>
<evidence type="ECO:0000256" key="20">
    <source>
        <dbReference type="SAM" id="MobiDB-lite"/>
    </source>
</evidence>
<evidence type="ECO:0000256" key="10">
    <source>
        <dbReference type="ARBA" id="ARBA00022837"/>
    </source>
</evidence>
<dbReference type="PANTHER" id="PTHR43522:SF2">
    <property type="entry name" value="TRANSKETOLASE 1-RELATED"/>
    <property type="match status" value="1"/>
</dbReference>
<feature type="binding site" evidence="17">
    <location>
        <position position="184"/>
    </location>
    <ligand>
        <name>thiamine diphosphate</name>
        <dbReference type="ChEBI" id="CHEBI:58937"/>
    </ligand>
</feature>
<comment type="subunit">
    <text evidence="6">Homodimer.</text>
</comment>
<feature type="binding site" evidence="16">
    <location>
        <position position="387"/>
    </location>
    <ligand>
        <name>substrate</name>
    </ligand>
</feature>
<feature type="binding site" evidence="18">
    <location>
        <position position="213"/>
    </location>
    <ligand>
        <name>Mg(2+)</name>
        <dbReference type="ChEBI" id="CHEBI:18420"/>
    </ligand>
</feature>
<evidence type="ECO:0000256" key="13">
    <source>
        <dbReference type="ARBA" id="ARBA00049473"/>
    </source>
</evidence>
<evidence type="ECO:0000256" key="1">
    <source>
        <dbReference type="ARBA" id="ARBA00001913"/>
    </source>
</evidence>
<feature type="binding site" evidence="16">
    <location>
        <position position="414"/>
    </location>
    <ligand>
        <name>substrate</name>
    </ligand>
</feature>
<feature type="binding site" evidence="16">
    <location>
        <position position="494"/>
    </location>
    <ligand>
        <name>substrate</name>
    </ligand>
</feature>
<comment type="cofactor">
    <cofactor evidence="3">
        <name>Co(2+)</name>
        <dbReference type="ChEBI" id="CHEBI:48828"/>
    </cofactor>
</comment>
<feature type="binding site" evidence="18">
    <location>
        <position position="215"/>
    </location>
    <ligand>
        <name>Mg(2+)</name>
        <dbReference type="ChEBI" id="CHEBI:18420"/>
    </ligand>
</feature>
<dbReference type="InterPro" id="IPR029061">
    <property type="entry name" value="THDP-binding"/>
</dbReference>
<feature type="binding site" evidence="17">
    <location>
        <position position="92"/>
    </location>
    <ligand>
        <name>thiamine diphosphate</name>
        <dbReference type="ChEBI" id="CHEBI:58937"/>
    </ligand>
</feature>
<proteinExistence type="inferred from homology"/>
<dbReference type="GO" id="GO:0005829">
    <property type="term" value="C:cytosol"/>
    <property type="evidence" value="ECO:0007669"/>
    <property type="project" value="TreeGrafter"/>
</dbReference>
<evidence type="ECO:0000259" key="21">
    <source>
        <dbReference type="SMART" id="SM00861"/>
    </source>
</evidence>
<dbReference type="EMBL" id="SIXH01000134">
    <property type="protein sequence ID" value="TBO58518.1"/>
    <property type="molecule type" value="Genomic_DNA"/>
</dbReference>
<dbReference type="Pfam" id="PF22613">
    <property type="entry name" value="Transketolase_C_1"/>
    <property type="match status" value="1"/>
</dbReference>
<comment type="cofactor">
    <cofactor evidence="2">
        <name>Mn(2+)</name>
        <dbReference type="ChEBI" id="CHEBI:29035"/>
    </cofactor>
</comment>
<feature type="site" description="Important for catalytic activity" evidence="19">
    <location>
        <position position="52"/>
    </location>
</feature>
<keyword evidence="8 22" id="KW-0808">Transferase</keyword>
<dbReference type="InterPro" id="IPR020826">
    <property type="entry name" value="Transketolase_BS"/>
</dbReference>
<evidence type="ECO:0000256" key="16">
    <source>
        <dbReference type="PIRSR" id="PIRSR605478-2"/>
    </source>
</evidence>
<dbReference type="Proteomes" id="UP000292452">
    <property type="component" value="Unassembled WGS sequence"/>
</dbReference>
<dbReference type="EC" id="2.2.1.1" evidence="7 14"/>
<feature type="binding site" evidence="16">
    <location>
        <position position="506"/>
    </location>
    <ligand>
        <name>substrate</name>
    </ligand>
</feature>
<dbReference type="GO" id="GO:0004802">
    <property type="term" value="F:transketolase activity"/>
    <property type="evidence" value="ECO:0007669"/>
    <property type="project" value="UniProtKB-UniRule"/>
</dbReference>
<evidence type="ECO:0000256" key="14">
    <source>
        <dbReference type="NCBIfam" id="TIGR00232"/>
    </source>
</evidence>
<feature type="binding site" evidence="17">
    <location>
        <position position="470"/>
    </location>
    <ligand>
        <name>thiamine diphosphate</name>
        <dbReference type="ChEBI" id="CHEBI:58937"/>
    </ligand>
</feature>
<comment type="cofactor">
    <cofactor evidence="17">
        <name>thiamine diphosphate</name>
        <dbReference type="ChEBI" id="CHEBI:58937"/>
    </cofactor>
    <text evidence="17">Binds 1 thiamine pyrophosphate per subunit. During the reaction, the substrate forms a covalent intermediate with the cofactor.</text>
</comment>
<evidence type="ECO:0000256" key="18">
    <source>
        <dbReference type="PIRSR" id="PIRSR605478-4"/>
    </source>
</evidence>
<dbReference type="SUPFAM" id="SSF52518">
    <property type="entry name" value="Thiamin diphosphate-binding fold (THDP-binding)"/>
    <property type="match status" value="2"/>
</dbReference>
<comment type="catalytic activity">
    <reaction evidence="13">
        <text>D-sedoheptulose 7-phosphate + D-glyceraldehyde 3-phosphate = aldehydo-D-ribose 5-phosphate + D-xylulose 5-phosphate</text>
        <dbReference type="Rhea" id="RHEA:10508"/>
        <dbReference type="ChEBI" id="CHEBI:57483"/>
        <dbReference type="ChEBI" id="CHEBI:57737"/>
        <dbReference type="ChEBI" id="CHEBI:58273"/>
        <dbReference type="ChEBI" id="CHEBI:59776"/>
        <dbReference type="EC" id="2.2.1.1"/>
    </reaction>
</comment>
<sequence length="702" mass="73484">MTSLPLLPKESDLSTASHRSAPAGALGQADRRAIATARGLALDAVEAAGSGHPGTALALAPVAHRLFQRHLRHDPADPSWEGRDRFVLSCGHASILLYTQLFLTGYDLSLEDLRNFRRLGSRTPGHPEYRHTAGVEMTTGPLGQGVATAVGMAMALRRDEARQRAGGGELPLPPRTVWVLCSDGDLQEGLSYEAGALAGRHELGNLVVVWDDNGIQIEGSCDLSTREETGARFAAQGWSVRTVGLGADGDIDTAALDAALDAARRERDRPSLIVLTSQLAWPAPHAVNTPAAHGAPLGAAEVRLTKQALGLDADETFAVAPEVLTHTRAARERGAALHREWDAALAAWERELPAAVKERADAVARVRGAEVADVLPVFEAGESIAPRDASGQVIQALAARLPQLWGGSADLGDSNRTTIKGGGSFLPAAPGGPLGRNIHWGVREHAMAAAMNGIALVGYDRPFGGTFLVFSDYQRPALRLAALMGLPVVHVWSHDSVALGADGPTHQPVEQLAALRAMPGLAVVRPADARETAAAWLAALDATGPVGLALARQGLPVLPMAAEAVRAGVARGAYVVGESDGRPDVLLLASGSEVALALAAQRTLAGRGVTARVVSVPCKEWFLRQDVSYREAVLPPSVRARVVIEAAASFGWHDLLGESGRTVTVDTFGLSAPAGDALRETGMTEAAVLRAAEDSLAATARQ</sequence>
<keyword evidence="11 18" id="KW-0460">Magnesium</keyword>
<dbReference type="NCBIfam" id="TIGR00232">
    <property type="entry name" value="tktlase_bact"/>
    <property type="match status" value="1"/>
</dbReference>
<dbReference type="InterPro" id="IPR005475">
    <property type="entry name" value="Transketolase-like_Pyr-bd"/>
</dbReference>
<feature type="binding site" evidence="16">
    <location>
        <position position="52"/>
    </location>
    <ligand>
        <name>substrate</name>
    </ligand>
</feature>
<keyword evidence="10" id="KW-0106">Calcium</keyword>
<comment type="caution">
    <text evidence="22">The sequence shown here is derived from an EMBL/GenBank/DDBJ whole genome shotgun (WGS) entry which is preliminary data.</text>
</comment>
<dbReference type="Gene3D" id="3.40.50.970">
    <property type="match status" value="2"/>
</dbReference>
<dbReference type="InterPro" id="IPR005478">
    <property type="entry name" value="Transketolase_bac-like"/>
</dbReference>
<evidence type="ECO:0000256" key="3">
    <source>
        <dbReference type="ARBA" id="ARBA00001941"/>
    </source>
</evidence>
<evidence type="ECO:0000256" key="5">
    <source>
        <dbReference type="ARBA" id="ARBA00007131"/>
    </source>
</evidence>
<comment type="cofactor">
    <cofactor evidence="1">
        <name>Ca(2+)</name>
        <dbReference type="ChEBI" id="CHEBI:29108"/>
    </cofactor>
</comment>
<gene>
    <name evidence="22" type="primary">tkt</name>
    <name evidence="22" type="ORF">EYS09_17055</name>
</gene>
<dbReference type="FunFam" id="3.40.50.970:FF:000004">
    <property type="entry name" value="Transketolase"/>
    <property type="match status" value="1"/>
</dbReference>
<evidence type="ECO:0000256" key="9">
    <source>
        <dbReference type="ARBA" id="ARBA00022723"/>
    </source>
</evidence>
<dbReference type="InterPro" id="IPR005474">
    <property type="entry name" value="Transketolase_N"/>
</dbReference>
<dbReference type="PROSITE" id="PS00802">
    <property type="entry name" value="TRANSKETOLASE_2"/>
    <property type="match status" value="1"/>
</dbReference>
<dbReference type="FunFam" id="3.40.50.970:FF:000045">
    <property type="entry name" value="Transketolase"/>
    <property type="match status" value="1"/>
</dbReference>
<evidence type="ECO:0000313" key="22">
    <source>
        <dbReference type="EMBL" id="TBO58518.1"/>
    </source>
</evidence>
<evidence type="ECO:0000256" key="12">
    <source>
        <dbReference type="ARBA" id="ARBA00023052"/>
    </source>
</evidence>
<feature type="binding site" evidence="17">
    <location>
        <position position="293"/>
    </location>
    <ligand>
        <name>thiamine diphosphate</name>
        <dbReference type="ChEBI" id="CHEBI:58937"/>
    </ligand>
</feature>
<dbReference type="Gene3D" id="3.40.50.920">
    <property type="match status" value="1"/>
</dbReference>
<dbReference type="InterPro" id="IPR033247">
    <property type="entry name" value="Transketolase_fam"/>
</dbReference>
<evidence type="ECO:0000256" key="11">
    <source>
        <dbReference type="ARBA" id="ARBA00022842"/>
    </source>
</evidence>
<evidence type="ECO:0000256" key="17">
    <source>
        <dbReference type="PIRSR" id="PIRSR605478-3"/>
    </source>
</evidence>
<dbReference type="Pfam" id="PF02779">
    <property type="entry name" value="Transket_pyr"/>
    <property type="match status" value="1"/>
</dbReference>
<dbReference type="SMART" id="SM00861">
    <property type="entry name" value="Transket_pyr"/>
    <property type="match status" value="1"/>
</dbReference>
<evidence type="ECO:0000313" key="23">
    <source>
        <dbReference type="Proteomes" id="UP000292452"/>
    </source>
</evidence>
<keyword evidence="9 18" id="KW-0479">Metal-binding</keyword>
<dbReference type="PANTHER" id="PTHR43522">
    <property type="entry name" value="TRANSKETOLASE"/>
    <property type="match status" value="1"/>
</dbReference>
<feature type="site" description="Important for catalytic activity" evidence="19">
    <location>
        <position position="293"/>
    </location>
</feature>
<feature type="binding site" evidence="16">
    <location>
        <position position="293"/>
    </location>
    <ligand>
        <name>substrate</name>
    </ligand>
</feature>
<accession>A0A4Q9HTT6</accession>
<comment type="similarity">
    <text evidence="5">Belongs to the transketolase family.</text>
</comment>
<dbReference type="CDD" id="cd07033">
    <property type="entry name" value="TPP_PYR_DXS_TK_like"/>
    <property type="match status" value="1"/>
</dbReference>
<evidence type="ECO:0000256" key="8">
    <source>
        <dbReference type="ARBA" id="ARBA00022679"/>
    </source>
</evidence>
<dbReference type="GO" id="GO:0000287">
    <property type="term" value="F:magnesium ion binding"/>
    <property type="evidence" value="ECO:0007669"/>
    <property type="project" value="UniProtKB-ARBA"/>
</dbReference>
<feature type="binding site" evidence="16">
    <location>
        <position position="502"/>
    </location>
    <ligand>
        <name>substrate</name>
    </ligand>
</feature>
<dbReference type="CDD" id="cd02012">
    <property type="entry name" value="TPP_TK"/>
    <property type="match status" value="1"/>
</dbReference>
<evidence type="ECO:0000256" key="4">
    <source>
        <dbReference type="ARBA" id="ARBA00002931"/>
    </source>
</evidence>
<feature type="binding site" evidence="18">
    <location>
        <position position="183"/>
    </location>
    <ligand>
        <name>Mg(2+)</name>
        <dbReference type="ChEBI" id="CHEBI:18420"/>
    </ligand>
</feature>
<dbReference type="InterPro" id="IPR009014">
    <property type="entry name" value="Transketo_C/PFOR_II"/>
</dbReference>
<dbReference type="AlphaFoldDB" id="A0A4Q9HTT6"/>